<dbReference type="InterPro" id="IPR036388">
    <property type="entry name" value="WH-like_DNA-bd_sf"/>
</dbReference>
<dbReference type="Gene3D" id="1.10.10.10">
    <property type="entry name" value="Winged helix-like DNA-binding domain superfamily/Winged helix DNA-binding domain"/>
    <property type="match status" value="1"/>
</dbReference>
<proteinExistence type="predicted"/>
<protein>
    <submittedName>
        <fullName evidence="2">Molybdate transport system regulatory protein</fullName>
    </submittedName>
</protein>
<accession>A0A839SVD3</accession>
<evidence type="ECO:0000313" key="3">
    <source>
        <dbReference type="Proteomes" id="UP000581135"/>
    </source>
</evidence>
<keyword evidence="3" id="KW-1185">Reference proteome</keyword>
<dbReference type="InterPro" id="IPR000847">
    <property type="entry name" value="LysR_HTH_N"/>
</dbReference>
<dbReference type="SUPFAM" id="SSF46785">
    <property type="entry name" value="Winged helix' DNA-binding domain"/>
    <property type="match status" value="1"/>
</dbReference>
<name>A0A839SVD3_9PROT</name>
<gene>
    <name evidence="2" type="ORF">FHR98_003077</name>
</gene>
<evidence type="ECO:0000259" key="1">
    <source>
        <dbReference type="Pfam" id="PF00126"/>
    </source>
</evidence>
<evidence type="ECO:0000313" key="2">
    <source>
        <dbReference type="EMBL" id="MBB3066767.1"/>
    </source>
</evidence>
<dbReference type="InterPro" id="IPR051815">
    <property type="entry name" value="Molybdate_resp_trans_reg"/>
</dbReference>
<dbReference type="AlphaFoldDB" id="A0A839SVD3"/>
<dbReference type="InterPro" id="IPR036390">
    <property type="entry name" value="WH_DNA-bd_sf"/>
</dbReference>
<comment type="caution">
    <text evidence="2">The sequence shown here is derived from an EMBL/GenBank/DDBJ whole genome shotgun (WGS) entry which is preliminary data.</text>
</comment>
<feature type="domain" description="HTH lysR-type" evidence="1">
    <location>
        <begin position="27"/>
        <end position="87"/>
    </location>
</feature>
<sequence length="123" mass="13056">MTSSNSKARLWIKITLPGGGQLGPGKIALLKALDEHFSIAAAARALNMSYSRAWRLVDELNSCFAFLVVETHVGGKQRGGARLTTEGHDLVRRFESLVAAAQAATAEELNAFGSASTLAGKKE</sequence>
<dbReference type="GO" id="GO:0003700">
    <property type="term" value="F:DNA-binding transcription factor activity"/>
    <property type="evidence" value="ECO:0007669"/>
    <property type="project" value="InterPro"/>
</dbReference>
<dbReference type="EMBL" id="JACHXA010000010">
    <property type="protein sequence ID" value="MBB3066767.1"/>
    <property type="molecule type" value="Genomic_DNA"/>
</dbReference>
<organism evidence="2 3">
    <name type="scientific">Limibacillus halophilus</name>
    <dbReference type="NCBI Taxonomy" id="1579333"/>
    <lineage>
        <taxon>Bacteria</taxon>
        <taxon>Pseudomonadati</taxon>
        <taxon>Pseudomonadota</taxon>
        <taxon>Alphaproteobacteria</taxon>
        <taxon>Rhodospirillales</taxon>
        <taxon>Rhodovibrionaceae</taxon>
        <taxon>Limibacillus</taxon>
    </lineage>
</organism>
<reference evidence="2 3" key="1">
    <citation type="submission" date="2020-08" db="EMBL/GenBank/DDBJ databases">
        <title>Genomic Encyclopedia of Type Strains, Phase III (KMG-III): the genomes of soil and plant-associated and newly described type strains.</title>
        <authorList>
            <person name="Whitman W."/>
        </authorList>
    </citation>
    <scope>NUCLEOTIDE SEQUENCE [LARGE SCALE GENOMIC DNA]</scope>
    <source>
        <strain evidence="2 3">CECT 8803</strain>
    </source>
</reference>
<dbReference type="Pfam" id="PF00126">
    <property type="entry name" value="HTH_1"/>
    <property type="match status" value="1"/>
</dbReference>
<dbReference type="PANTHER" id="PTHR30432:SF1">
    <property type="entry name" value="DNA-BINDING TRANSCRIPTIONAL DUAL REGULATOR MODE"/>
    <property type="match status" value="1"/>
</dbReference>
<dbReference type="Proteomes" id="UP000581135">
    <property type="component" value="Unassembled WGS sequence"/>
</dbReference>
<dbReference type="PANTHER" id="PTHR30432">
    <property type="entry name" value="TRANSCRIPTIONAL REGULATOR MODE"/>
    <property type="match status" value="1"/>
</dbReference>
<dbReference type="RefSeq" id="WP_183417590.1">
    <property type="nucleotide sequence ID" value="NZ_JACHXA010000010.1"/>
</dbReference>